<organism evidence="2 3">
    <name type="scientific">Radiobacillus deserti</name>
    <dbReference type="NCBI Taxonomy" id="2594883"/>
    <lineage>
        <taxon>Bacteria</taxon>
        <taxon>Bacillati</taxon>
        <taxon>Bacillota</taxon>
        <taxon>Bacilli</taxon>
        <taxon>Bacillales</taxon>
        <taxon>Bacillaceae</taxon>
        <taxon>Radiobacillus</taxon>
    </lineage>
</organism>
<keyword evidence="3" id="KW-1185">Reference proteome</keyword>
<dbReference type="Proteomes" id="UP000315215">
    <property type="component" value="Chromosome"/>
</dbReference>
<dbReference type="PANTHER" id="PTHR18964">
    <property type="entry name" value="ROK (REPRESSOR, ORF, KINASE) FAMILY"/>
    <property type="match status" value="1"/>
</dbReference>
<dbReference type="RefSeq" id="WP_143892794.1">
    <property type="nucleotide sequence ID" value="NZ_CP041666.1"/>
</dbReference>
<dbReference type="Gene3D" id="3.30.420.40">
    <property type="match status" value="2"/>
</dbReference>
<dbReference type="PANTHER" id="PTHR18964:SF165">
    <property type="entry name" value="BETA-GLUCOSIDE KINASE"/>
    <property type="match status" value="1"/>
</dbReference>
<dbReference type="AlphaFoldDB" id="A0A516KEM3"/>
<proteinExistence type="inferred from homology"/>
<protein>
    <submittedName>
        <fullName evidence="2">ROK family protein</fullName>
    </submittedName>
</protein>
<sequence>MATFIAFDIGGTKVKHSLLTEDGMVLEKCQYDTSATDLHAFLSDMISTIAHYQSVHNVKGIGVSMPGFINTETGYAETAGSVTALEGKNLKTILQDRVDLPVEIENDGNCVALAEMLNGNAQDSKNFICVTIGTGIGGGIVLNGDIVHGHSFRGGEFGFMVTQKNREGKDIWHHNGSTKSLIEAYKEWKGIDSDAKIEGQVIFQEALHDESVDALISDWLSYISCGIYNLAVTLNPEKILIGGGVSVQEHLLERLEKQLETLEFWENFRTPIVRCKHKNDAGMLGALKHFLNKQSPKP</sequence>
<comment type="similarity">
    <text evidence="1">Belongs to the ROK (NagC/XylR) family.</text>
</comment>
<evidence type="ECO:0000313" key="3">
    <source>
        <dbReference type="Proteomes" id="UP000315215"/>
    </source>
</evidence>
<dbReference type="Pfam" id="PF00480">
    <property type="entry name" value="ROK"/>
    <property type="match status" value="1"/>
</dbReference>
<dbReference type="OrthoDB" id="9795247at2"/>
<accession>A0A516KEM3</accession>
<dbReference type="InterPro" id="IPR043129">
    <property type="entry name" value="ATPase_NBD"/>
</dbReference>
<dbReference type="KEGG" id="aqt:FN924_06415"/>
<evidence type="ECO:0000256" key="1">
    <source>
        <dbReference type="ARBA" id="ARBA00006479"/>
    </source>
</evidence>
<name>A0A516KEM3_9BACI</name>
<reference evidence="2 3" key="1">
    <citation type="submission" date="2019-07" db="EMBL/GenBank/DDBJ databases">
        <authorList>
            <person name="Li J."/>
        </authorList>
    </citation>
    <scope>NUCLEOTIDE SEQUENCE [LARGE SCALE GENOMIC DNA]</scope>
    <source>
        <strain evidence="2 3">TKL69</strain>
    </source>
</reference>
<dbReference type="SUPFAM" id="SSF53067">
    <property type="entry name" value="Actin-like ATPase domain"/>
    <property type="match status" value="1"/>
</dbReference>
<gene>
    <name evidence="2" type="ORF">FN924_06415</name>
</gene>
<dbReference type="EMBL" id="CP041666">
    <property type="protein sequence ID" value="QDP39830.1"/>
    <property type="molecule type" value="Genomic_DNA"/>
</dbReference>
<dbReference type="InterPro" id="IPR000600">
    <property type="entry name" value="ROK"/>
</dbReference>
<dbReference type="CDD" id="cd24152">
    <property type="entry name" value="ASKHA_NBD_ROK-like"/>
    <property type="match status" value="1"/>
</dbReference>
<evidence type="ECO:0000313" key="2">
    <source>
        <dbReference type="EMBL" id="QDP39830.1"/>
    </source>
</evidence>